<dbReference type="RefSeq" id="WP_096361441.1">
    <property type="nucleotide sequence ID" value="NZ_AP014879.1"/>
</dbReference>
<dbReference type="InParanoid" id="A0A1B4XIW4"/>
<dbReference type="InterPro" id="IPR003746">
    <property type="entry name" value="DUF167"/>
</dbReference>
<dbReference type="SMART" id="SM01152">
    <property type="entry name" value="DUF167"/>
    <property type="match status" value="1"/>
</dbReference>
<comment type="similarity">
    <text evidence="1 2">Belongs to the UPF0235 family.</text>
</comment>
<dbReference type="FunCoup" id="A0A1B4XIW4">
    <property type="interactions" value="287"/>
</dbReference>
<reference evidence="3 4" key="1">
    <citation type="submission" date="2015-05" db="EMBL/GenBank/DDBJ databases">
        <title>Complete genome sequence of a sulfur-oxidizing gammaproteobacterium strain HA5.</title>
        <authorList>
            <person name="Miura A."/>
            <person name="Kojima H."/>
            <person name="Fukui M."/>
        </authorList>
    </citation>
    <scope>NUCLEOTIDE SEQUENCE [LARGE SCALE GENOMIC DNA]</scope>
    <source>
        <strain evidence="3 4">HA5</strain>
    </source>
</reference>
<dbReference type="HAMAP" id="MF_00634">
    <property type="entry name" value="UPF0235"/>
    <property type="match status" value="1"/>
</dbReference>
<dbReference type="Pfam" id="PF02594">
    <property type="entry name" value="DUF167"/>
    <property type="match status" value="1"/>
</dbReference>
<dbReference type="InterPro" id="IPR036591">
    <property type="entry name" value="YggU-like_sf"/>
</dbReference>
<evidence type="ECO:0000313" key="4">
    <source>
        <dbReference type="Proteomes" id="UP000243180"/>
    </source>
</evidence>
<evidence type="ECO:0000256" key="1">
    <source>
        <dbReference type="ARBA" id="ARBA00010364"/>
    </source>
</evidence>
<protein>
    <recommendedName>
        <fullName evidence="2">UPF0235 protein SCL_2457</fullName>
    </recommendedName>
</protein>
<evidence type="ECO:0000256" key="2">
    <source>
        <dbReference type="HAMAP-Rule" id="MF_00634"/>
    </source>
</evidence>
<organism evidence="3 4">
    <name type="scientific">Sulfuricaulis limicola</name>
    <dbReference type="NCBI Taxonomy" id="1620215"/>
    <lineage>
        <taxon>Bacteria</taxon>
        <taxon>Pseudomonadati</taxon>
        <taxon>Pseudomonadota</taxon>
        <taxon>Gammaproteobacteria</taxon>
        <taxon>Acidiferrobacterales</taxon>
        <taxon>Acidiferrobacteraceae</taxon>
        <taxon>Sulfuricaulis</taxon>
    </lineage>
</organism>
<evidence type="ECO:0000313" key="3">
    <source>
        <dbReference type="EMBL" id="BAV34734.1"/>
    </source>
</evidence>
<dbReference type="NCBIfam" id="TIGR00251">
    <property type="entry name" value="DUF167 family protein"/>
    <property type="match status" value="1"/>
</dbReference>
<gene>
    <name evidence="3" type="ORF">SCL_2457</name>
</gene>
<proteinExistence type="inferred from homology"/>
<dbReference type="Gene3D" id="3.30.1200.10">
    <property type="entry name" value="YggU-like"/>
    <property type="match status" value="1"/>
</dbReference>
<dbReference type="SUPFAM" id="SSF69786">
    <property type="entry name" value="YggU-like"/>
    <property type="match status" value="1"/>
</dbReference>
<dbReference type="GO" id="GO:0005737">
    <property type="term" value="C:cytoplasm"/>
    <property type="evidence" value="ECO:0007669"/>
    <property type="project" value="TreeGrafter"/>
</dbReference>
<dbReference type="KEGG" id="slim:SCL_2457"/>
<dbReference type="OrthoDB" id="9800587at2"/>
<sequence length="96" mass="10756">MGWLRRDGPDLVLQVQIQPRASSDAIAGVLGDRLKIRLTSPPVEGKANEHLIAWLARLFGVPRSQVTLERGAGSKHKQVRIRCPKKLPENLDWDVK</sequence>
<keyword evidence="4" id="KW-1185">Reference proteome</keyword>
<name>A0A1B4XIW4_9GAMM</name>
<dbReference type="Proteomes" id="UP000243180">
    <property type="component" value="Chromosome"/>
</dbReference>
<dbReference type="EMBL" id="AP014879">
    <property type="protein sequence ID" value="BAV34734.1"/>
    <property type="molecule type" value="Genomic_DNA"/>
</dbReference>
<dbReference type="PANTHER" id="PTHR13420">
    <property type="entry name" value="UPF0235 PROTEIN C15ORF40"/>
    <property type="match status" value="1"/>
</dbReference>
<dbReference type="PANTHER" id="PTHR13420:SF7">
    <property type="entry name" value="UPF0235 PROTEIN C15ORF40"/>
    <property type="match status" value="1"/>
</dbReference>
<accession>A0A1B4XIW4</accession>
<dbReference type="AlphaFoldDB" id="A0A1B4XIW4"/>